<gene>
    <name evidence="9" type="ORF">J0M35_07220</name>
</gene>
<keyword evidence="5 7" id="KW-1133">Transmembrane helix</keyword>
<feature type="transmembrane region" description="Helical" evidence="7">
    <location>
        <begin position="263"/>
        <end position="282"/>
    </location>
</feature>
<evidence type="ECO:0000256" key="1">
    <source>
        <dbReference type="ARBA" id="ARBA00004651"/>
    </source>
</evidence>
<proteinExistence type="predicted"/>
<dbReference type="Gene3D" id="1.20.1250.20">
    <property type="entry name" value="MFS general substrate transporter like domains"/>
    <property type="match status" value="1"/>
</dbReference>
<evidence type="ECO:0000256" key="5">
    <source>
        <dbReference type="ARBA" id="ARBA00022989"/>
    </source>
</evidence>
<dbReference type="PANTHER" id="PTHR23513">
    <property type="entry name" value="INTEGRAL MEMBRANE EFFLUX PROTEIN-RELATED"/>
    <property type="match status" value="1"/>
</dbReference>
<dbReference type="AlphaFoldDB" id="A0A8J7PLM0"/>
<evidence type="ECO:0000256" key="2">
    <source>
        <dbReference type="ARBA" id="ARBA00022448"/>
    </source>
</evidence>
<feature type="domain" description="Major facilitator superfamily (MFS) profile" evidence="8">
    <location>
        <begin position="1"/>
        <end position="406"/>
    </location>
</feature>
<evidence type="ECO:0000259" key="8">
    <source>
        <dbReference type="PROSITE" id="PS50850"/>
    </source>
</evidence>
<keyword evidence="2" id="KW-0813">Transport</keyword>
<feature type="transmembrane region" description="Helical" evidence="7">
    <location>
        <begin position="52"/>
        <end position="73"/>
    </location>
</feature>
<dbReference type="Proteomes" id="UP000664277">
    <property type="component" value="Unassembled WGS sequence"/>
</dbReference>
<comment type="caution">
    <text evidence="9">The sequence shown here is derived from an EMBL/GenBank/DDBJ whole genome shotgun (WGS) entry which is preliminary data.</text>
</comment>
<feature type="transmembrane region" description="Helical" evidence="7">
    <location>
        <begin position="85"/>
        <end position="105"/>
    </location>
</feature>
<dbReference type="InterPro" id="IPR036259">
    <property type="entry name" value="MFS_trans_sf"/>
</dbReference>
<feature type="transmembrane region" description="Helical" evidence="7">
    <location>
        <begin position="179"/>
        <end position="199"/>
    </location>
</feature>
<dbReference type="GO" id="GO:0022857">
    <property type="term" value="F:transmembrane transporter activity"/>
    <property type="evidence" value="ECO:0007669"/>
    <property type="project" value="InterPro"/>
</dbReference>
<name>A0A8J7PLM0_9BACT</name>
<dbReference type="Pfam" id="PF05977">
    <property type="entry name" value="MFS_3"/>
    <property type="match status" value="1"/>
</dbReference>
<evidence type="ECO:0000313" key="9">
    <source>
        <dbReference type="EMBL" id="MBN8660137.1"/>
    </source>
</evidence>
<comment type="subcellular location">
    <subcellularLocation>
        <location evidence="1">Cell membrane</location>
        <topology evidence="1">Multi-pass membrane protein</topology>
    </subcellularLocation>
</comment>
<protein>
    <submittedName>
        <fullName evidence="9">MFS transporter</fullName>
    </submittedName>
</protein>
<evidence type="ECO:0000256" key="6">
    <source>
        <dbReference type="ARBA" id="ARBA00023136"/>
    </source>
</evidence>
<feature type="transmembrane region" description="Helical" evidence="7">
    <location>
        <begin position="151"/>
        <end position="173"/>
    </location>
</feature>
<feature type="transmembrane region" description="Helical" evidence="7">
    <location>
        <begin position="294"/>
        <end position="317"/>
    </location>
</feature>
<keyword evidence="6 7" id="KW-0472">Membrane</keyword>
<dbReference type="GO" id="GO:0005886">
    <property type="term" value="C:plasma membrane"/>
    <property type="evidence" value="ECO:0007669"/>
    <property type="project" value="UniProtKB-SubCell"/>
</dbReference>
<feature type="transmembrane region" description="Helical" evidence="7">
    <location>
        <begin position="380"/>
        <end position="400"/>
    </location>
</feature>
<feature type="transmembrane region" description="Helical" evidence="7">
    <location>
        <begin position="111"/>
        <end position="130"/>
    </location>
</feature>
<feature type="transmembrane region" description="Helical" evidence="7">
    <location>
        <begin position="220"/>
        <end position="251"/>
    </location>
</feature>
<dbReference type="InterPro" id="IPR020846">
    <property type="entry name" value="MFS_dom"/>
</dbReference>
<accession>A0A8J7PLM0</accession>
<dbReference type="InterPro" id="IPR010290">
    <property type="entry name" value="TM_effector"/>
</dbReference>
<dbReference type="SUPFAM" id="SSF103473">
    <property type="entry name" value="MFS general substrate transporter"/>
    <property type="match status" value="1"/>
</dbReference>
<sequence>MAESPDKELDPYSAIAMPSFRLFLAARLFVTLSIQIQGICVGWQIYELTKNPLMLGFIGLAEALPAIGVSLYAGHVADISNRRRLAIYSSLGLFFGLLFLTLANFYLKDRSLLYCIFSAIVMTGLARGFYGPAVFGLLSDIVPRDRLSNAAAWNSAFWQASATLGPILGGFLYNLLGATGTYALSSFLIALSLVCFILLKCRSVIVASSQGVLANIKEGLAFVFNSQIILAAMALDLFAVLFGGAVALLPVFSAEIFHMGPQALGFLRAAPPVGALITASYLTHSPIQAHAGRILLTAVAGYGLCMIAFGFSGNYYLSLSLLLLSGMLDGVSVYIRGLIYQLSTPDELKGRVSSVNNIFIGSSNEIGEFESGVTAKLMGLIPSVVFGGSMTLLVVLITALKAPDLRRLDMRELYTLKTK</sequence>
<evidence type="ECO:0000313" key="10">
    <source>
        <dbReference type="Proteomes" id="UP000664277"/>
    </source>
</evidence>
<evidence type="ECO:0000256" key="3">
    <source>
        <dbReference type="ARBA" id="ARBA00022475"/>
    </source>
</evidence>
<evidence type="ECO:0000256" key="4">
    <source>
        <dbReference type="ARBA" id="ARBA00022692"/>
    </source>
</evidence>
<evidence type="ECO:0000256" key="7">
    <source>
        <dbReference type="SAM" id="Phobius"/>
    </source>
</evidence>
<feature type="transmembrane region" description="Helical" evidence="7">
    <location>
        <begin position="22"/>
        <end position="46"/>
    </location>
</feature>
<dbReference type="PROSITE" id="PS50850">
    <property type="entry name" value="MFS"/>
    <property type="match status" value="1"/>
</dbReference>
<dbReference type="CDD" id="cd06173">
    <property type="entry name" value="MFS_MefA_like"/>
    <property type="match status" value="1"/>
</dbReference>
<dbReference type="PANTHER" id="PTHR23513:SF9">
    <property type="entry name" value="ENTEROBACTIN EXPORTER ENTS"/>
    <property type="match status" value="1"/>
</dbReference>
<keyword evidence="3" id="KW-1003">Cell membrane</keyword>
<keyword evidence="4 7" id="KW-0812">Transmembrane</keyword>
<organism evidence="9 10">
    <name type="scientific">Candidatus Obscuribacter phosphatis</name>
    <dbReference type="NCBI Taxonomy" id="1906157"/>
    <lineage>
        <taxon>Bacteria</taxon>
        <taxon>Bacillati</taxon>
        <taxon>Candidatus Melainabacteria</taxon>
        <taxon>Candidatus Obscuribacterales</taxon>
        <taxon>Candidatus Obscuribacteraceae</taxon>
        <taxon>Candidatus Obscuribacter</taxon>
    </lineage>
</organism>
<dbReference type="EMBL" id="JAFLCK010000008">
    <property type="protein sequence ID" value="MBN8660137.1"/>
    <property type="molecule type" value="Genomic_DNA"/>
</dbReference>
<reference evidence="9" key="1">
    <citation type="submission" date="2021-02" db="EMBL/GenBank/DDBJ databases">
        <title>Genome-Resolved Metagenomics of a Microbial Community Performing Photosynthetic Biological Nutrient Removal.</title>
        <authorList>
            <person name="Mcdaniel E.A."/>
        </authorList>
    </citation>
    <scope>NUCLEOTIDE SEQUENCE</scope>
    <source>
        <strain evidence="9">UWPOB_OBS1</strain>
    </source>
</reference>